<reference evidence="2" key="2">
    <citation type="submission" date="2014-03" db="EMBL/GenBank/DDBJ databases">
        <authorList>
            <person name="Urmite Genomes"/>
        </authorList>
    </citation>
    <scope>NUCLEOTIDE SEQUENCE</scope>
    <source>
        <strain evidence="2">DSM 44829</strain>
    </source>
</reference>
<protein>
    <submittedName>
        <fullName evidence="2">Uncharacterized protein</fullName>
    </submittedName>
</protein>
<proteinExistence type="predicted"/>
<dbReference type="STRING" id="258533.BN977_01008"/>
<dbReference type="Proteomes" id="UP000028870">
    <property type="component" value="Unassembled WGS sequence"/>
</dbReference>
<keyword evidence="1" id="KW-0812">Transmembrane</keyword>
<reference evidence="2" key="1">
    <citation type="submission" date="2014-03" db="EMBL/GenBank/DDBJ databases">
        <title>Draft Genome Sequence of Mycobacterium cosmeticum DSM 44829.</title>
        <authorList>
            <person name="Croce O."/>
            <person name="Robert C."/>
            <person name="Raoult D."/>
            <person name="Drancourt M."/>
        </authorList>
    </citation>
    <scope>NUCLEOTIDE SEQUENCE [LARGE SCALE GENOMIC DNA]</scope>
    <source>
        <strain evidence="2">DSM 44829</strain>
    </source>
</reference>
<evidence type="ECO:0000313" key="2">
    <source>
        <dbReference type="EMBL" id="CDO06226.1"/>
    </source>
</evidence>
<feature type="transmembrane region" description="Helical" evidence="1">
    <location>
        <begin position="20"/>
        <end position="41"/>
    </location>
</feature>
<sequence>MTLVHTLTQGDVAPWIAPAARAVVFITIGVALMALVATLHVSGVI</sequence>
<keyword evidence="1" id="KW-1133">Transmembrane helix</keyword>
<accession>W9AUF3</accession>
<dbReference type="EMBL" id="CCBB010000001">
    <property type="protein sequence ID" value="CDO06226.1"/>
    <property type="molecule type" value="Genomic_DNA"/>
</dbReference>
<evidence type="ECO:0000313" key="3">
    <source>
        <dbReference type="Proteomes" id="UP000028870"/>
    </source>
</evidence>
<keyword evidence="3" id="KW-1185">Reference proteome</keyword>
<comment type="caution">
    <text evidence="2">The sequence shown here is derived from an EMBL/GenBank/DDBJ whole genome shotgun (WGS) entry which is preliminary data.</text>
</comment>
<organism evidence="2 3">
    <name type="scientific">Mycolicibacterium cosmeticum</name>
    <dbReference type="NCBI Taxonomy" id="258533"/>
    <lineage>
        <taxon>Bacteria</taxon>
        <taxon>Bacillati</taxon>
        <taxon>Actinomycetota</taxon>
        <taxon>Actinomycetes</taxon>
        <taxon>Mycobacteriales</taxon>
        <taxon>Mycobacteriaceae</taxon>
        <taxon>Mycolicibacterium</taxon>
    </lineage>
</organism>
<keyword evidence="1" id="KW-0472">Membrane</keyword>
<name>W9AUF3_MYCCO</name>
<gene>
    <name evidence="2" type="ORF">BN977_01008</name>
</gene>
<evidence type="ECO:0000256" key="1">
    <source>
        <dbReference type="SAM" id="Phobius"/>
    </source>
</evidence>
<dbReference type="AlphaFoldDB" id="W9AUF3"/>